<keyword evidence="5" id="KW-0496">Mitochondrion</keyword>
<reference evidence="12" key="1">
    <citation type="submission" date="2021-02" db="EMBL/GenBank/DDBJ databases">
        <authorList>
            <person name="Nowell W R."/>
        </authorList>
    </citation>
    <scope>NUCLEOTIDE SEQUENCE</scope>
</reference>
<dbReference type="InterPro" id="IPR006096">
    <property type="entry name" value="Glu/Leu/Phe/Val/Trp_DH_C"/>
</dbReference>
<evidence type="ECO:0000256" key="10">
    <source>
        <dbReference type="SAM" id="Phobius"/>
    </source>
</evidence>
<comment type="catalytic activity">
    <reaction evidence="7">
        <text>L-glutamate + NADP(+) + H2O = 2-oxoglutarate + NH4(+) + NADPH + H(+)</text>
        <dbReference type="Rhea" id="RHEA:11612"/>
        <dbReference type="ChEBI" id="CHEBI:15377"/>
        <dbReference type="ChEBI" id="CHEBI:15378"/>
        <dbReference type="ChEBI" id="CHEBI:16810"/>
        <dbReference type="ChEBI" id="CHEBI:28938"/>
        <dbReference type="ChEBI" id="CHEBI:29985"/>
        <dbReference type="ChEBI" id="CHEBI:57783"/>
        <dbReference type="ChEBI" id="CHEBI:58349"/>
        <dbReference type="EC" id="1.4.1.3"/>
    </reaction>
</comment>
<evidence type="ECO:0000256" key="5">
    <source>
        <dbReference type="ARBA" id="ARBA00023128"/>
    </source>
</evidence>
<feature type="compositionally biased region" description="Low complexity" evidence="9">
    <location>
        <begin position="1215"/>
        <end position="1224"/>
    </location>
</feature>
<dbReference type="Pfam" id="PF00208">
    <property type="entry name" value="ELFV_dehydrog"/>
    <property type="match status" value="2"/>
</dbReference>
<dbReference type="InterPro" id="IPR006095">
    <property type="entry name" value="Glu/Leu/Phe/Val/Trp_DH"/>
</dbReference>
<dbReference type="FunFam" id="3.40.50.10860:FF:000007">
    <property type="entry name" value="Glutamate dehydrogenase 1, mitochondrial"/>
    <property type="match status" value="2"/>
</dbReference>
<feature type="transmembrane region" description="Helical" evidence="10">
    <location>
        <begin position="1084"/>
        <end position="1116"/>
    </location>
</feature>
<keyword evidence="10" id="KW-1133">Transmembrane helix</keyword>
<evidence type="ECO:0000256" key="7">
    <source>
        <dbReference type="ARBA" id="ARBA00048577"/>
    </source>
</evidence>
<evidence type="ECO:0000313" key="14">
    <source>
        <dbReference type="Proteomes" id="UP000677228"/>
    </source>
</evidence>
<dbReference type="GO" id="GO:0005739">
    <property type="term" value="C:mitochondrion"/>
    <property type="evidence" value="ECO:0007669"/>
    <property type="project" value="UniProtKB-SubCell"/>
</dbReference>
<dbReference type="InterPro" id="IPR036291">
    <property type="entry name" value="NAD(P)-bd_dom_sf"/>
</dbReference>
<evidence type="ECO:0000256" key="1">
    <source>
        <dbReference type="ARBA" id="ARBA00004173"/>
    </source>
</evidence>
<feature type="domain" description="Glutamate/phenylalanine/leucine/valine/L-tryptophan dehydrogenase C-terminal" evidence="11">
    <location>
        <begin position="773"/>
        <end position="1072"/>
    </location>
</feature>
<feature type="transmembrane region" description="Helical" evidence="10">
    <location>
        <begin position="1137"/>
        <end position="1154"/>
    </location>
</feature>
<dbReference type="PANTHER" id="PTHR11606:SF13">
    <property type="entry name" value="GLUTAMATE DEHYDROGENASE 1, MITOCHONDRIAL"/>
    <property type="match status" value="1"/>
</dbReference>
<evidence type="ECO:0000256" key="6">
    <source>
        <dbReference type="ARBA" id="ARBA00047867"/>
    </source>
</evidence>
<feature type="compositionally biased region" description="Low complexity" evidence="9">
    <location>
        <begin position="537"/>
        <end position="565"/>
    </location>
</feature>
<dbReference type="InterPro" id="IPR006097">
    <property type="entry name" value="Glu/Leu/Phe/Val/Trp_DH_dimer"/>
</dbReference>
<name>A0A8S2DR31_9BILA</name>
<keyword evidence="10" id="KW-0472">Membrane</keyword>
<dbReference type="GO" id="GO:0004352">
    <property type="term" value="F:glutamate dehydrogenase (NAD+) activity"/>
    <property type="evidence" value="ECO:0007669"/>
    <property type="project" value="TreeGrafter"/>
</dbReference>
<dbReference type="PANTHER" id="PTHR11606">
    <property type="entry name" value="GLUTAMATE DEHYDROGENASE"/>
    <property type="match status" value="1"/>
</dbReference>
<dbReference type="InterPro" id="IPR046346">
    <property type="entry name" value="Aminoacid_DH-like_N_sf"/>
</dbReference>
<organism evidence="12 14">
    <name type="scientific">Didymodactylos carnosus</name>
    <dbReference type="NCBI Taxonomy" id="1234261"/>
    <lineage>
        <taxon>Eukaryota</taxon>
        <taxon>Metazoa</taxon>
        <taxon>Spiralia</taxon>
        <taxon>Gnathifera</taxon>
        <taxon>Rotifera</taxon>
        <taxon>Eurotatoria</taxon>
        <taxon>Bdelloidea</taxon>
        <taxon>Philodinida</taxon>
        <taxon>Philodinidae</taxon>
        <taxon>Didymodactylos</taxon>
    </lineage>
</organism>
<evidence type="ECO:0000256" key="9">
    <source>
        <dbReference type="SAM" id="MobiDB-lite"/>
    </source>
</evidence>
<dbReference type="Gene3D" id="3.40.50.720">
    <property type="entry name" value="NAD(P)-binding Rossmann-like Domain"/>
    <property type="match status" value="3"/>
</dbReference>
<dbReference type="Gene3D" id="1.10.287.140">
    <property type="match status" value="2"/>
</dbReference>
<evidence type="ECO:0000256" key="4">
    <source>
        <dbReference type="ARBA" id="ARBA00023002"/>
    </source>
</evidence>
<feature type="region of interest" description="Disordered" evidence="9">
    <location>
        <begin position="1204"/>
        <end position="1250"/>
    </location>
</feature>
<evidence type="ECO:0000313" key="12">
    <source>
        <dbReference type="EMBL" id="CAF0959572.1"/>
    </source>
</evidence>
<protein>
    <recommendedName>
        <fullName evidence="3">glutamate dehydrogenase [NAD(P)(+)]</fullName>
        <ecNumber evidence="3">1.4.1.3</ecNumber>
    </recommendedName>
</protein>
<dbReference type="InterPro" id="IPR033922">
    <property type="entry name" value="NAD_bind_Glu_DH"/>
</dbReference>
<gene>
    <name evidence="12" type="ORF">OVA965_LOCUS12562</name>
    <name evidence="13" type="ORF">TMI583_LOCUS12567</name>
</gene>
<evidence type="ECO:0000259" key="11">
    <source>
        <dbReference type="SMART" id="SM00839"/>
    </source>
</evidence>
<evidence type="ECO:0000313" key="13">
    <source>
        <dbReference type="EMBL" id="CAF3732412.1"/>
    </source>
</evidence>
<comment type="caution">
    <text evidence="12">The sequence shown here is derived from an EMBL/GenBank/DDBJ whole genome shotgun (WGS) entry which is preliminary data.</text>
</comment>
<dbReference type="FunFam" id="3.40.50.720:FF:000100">
    <property type="entry name" value="Glutamate dehydrogenase 1, mitochondrial"/>
    <property type="match status" value="2"/>
</dbReference>
<sequence>MFSRTISHPLRQSKKTSSLSSFFICCHKSTTGFSAPSTVSSSPDILSSVKLDSEEVTPEHGSGFYKMVELFYDRAAGILEDKLVDEMRKSKLTDEQKRVKVRGTLKMIKPPNYVLAITFPVRRDNGEWELIEAWRAQHSLHRTPCKGGIRYSTDVNLDEVKALAALMTFKCACVDVPFGGAKAGVKINPKDWSEAELERITRRLTVELAKKGFIGPGIDVPAPDMGTGEREMAWIADTYASTVGWSNINASACITGKPILQGGIHGRISATGRGLYHGVNNFVNEKSFMDMIGLTTGLAGKTFILQGFGNVGLHSMRYLTRHGARCVGVLEWDGAIVNPAGIDPKGLEDYKIDNGTIKGFPGAKAYDKAKQELLCEPCDILIPAASEQQITARNAPKIKAKIIAEGANGPTTPAADKILLEKNCLVIPDMYIVPSQEFYGRMAGASEVDIVHSGLEQTMEKSARAIMRTSQKFNLGIDLRTAAYVNSIEKIFKVYEAAASNTDCYRLLKPCLVANGFKILRVSFHTSPMNNSIGPMSSSTVSSSPPAASSSDISSEQSSHSSSSSQTPAPHFGFYRQVELFYDRAAAILEDKLVNEMKTKLSDDLKRKKVRGILKIIKPCNHVLEIRFPIKRDNGELHVIEAWRAQHSQHRTPCKGGIRYSTDVNLDEVKALAALMTFKCACVDVPFGGGKAGVKINPKDWSEAELERITRRLTVELAKKGFIGPGIDVPAPDMGTGEREMAWIADTYASTVGWEDIHAYGCVTGKPIGSGGIHGRTSATGRGLYHGVDNFVNEASYMGMVGLLPGLAGKTFIVQGFGNVGLHSMRYLTRHGARCIGILEYDCAIVNPEGIDPKELEDYKLDNGTIKGFPGAKPYEKEPKEDLLCEPCDILVPAASERQITSENAHRIQARIIAEGANGPTTPEADQILMKNNVLVIPDLYINAGGVTVSYFEWLKNLSHVSYGRLTFKYQRDTNYSLLTSVQSSLEAKFGRMGGKIPITPSDEFYKRMAVSIFLQGASEKDIVHSGLEHTMERSARAIMQTAMTFNLGLDIRTAAYVNAIEKIYKEENLSIRGPFGITTASTVIWYIGICLLFLMSFFGLTLSVLYFVTGAIYILKIIGSTVISGLDTITDQTTKLYGIAGSGSLAIVTFFIVCLDCCYKGNRQDHENEILYRIQRAKEAQRKKKRAIRPVVDDRIENEMKKTARNNNTYVNRQVHPSSSQPHQHQHHSHINSHAHHHHHHHPHVQNIQQPHYHHPLVCPVCHDMHATGAYNHNPPNDVGVDTSDKFPPKKPMKQKEVVHKSTRDAQTEFTMYDQDRSTQTDRDSGTQTSAIEMSGLPNNITSIIHETTILKAPRSLLPAIKESMQKQDKDNAIQQSVTDTMTMSNQTLRAVVVSANGGKK</sequence>
<dbReference type="SUPFAM" id="SSF51735">
    <property type="entry name" value="NAD(P)-binding Rossmann-fold domains"/>
    <property type="match status" value="2"/>
</dbReference>
<evidence type="ECO:0000256" key="8">
    <source>
        <dbReference type="RuleBase" id="RU004417"/>
    </source>
</evidence>
<comment type="subcellular location">
    <subcellularLocation>
        <location evidence="1">Mitochondrion</location>
    </subcellularLocation>
</comment>
<proteinExistence type="inferred from homology"/>
<comment type="catalytic activity">
    <reaction evidence="6">
        <text>L-glutamate + NAD(+) + H2O = 2-oxoglutarate + NH4(+) + NADH + H(+)</text>
        <dbReference type="Rhea" id="RHEA:15133"/>
        <dbReference type="ChEBI" id="CHEBI:15377"/>
        <dbReference type="ChEBI" id="CHEBI:15378"/>
        <dbReference type="ChEBI" id="CHEBI:16810"/>
        <dbReference type="ChEBI" id="CHEBI:28938"/>
        <dbReference type="ChEBI" id="CHEBI:29985"/>
        <dbReference type="ChEBI" id="CHEBI:57540"/>
        <dbReference type="ChEBI" id="CHEBI:57945"/>
        <dbReference type="EC" id="1.4.1.3"/>
    </reaction>
</comment>
<dbReference type="Gene3D" id="3.40.50.10860">
    <property type="entry name" value="Leucine Dehydrogenase, chain A, domain 1"/>
    <property type="match status" value="2"/>
</dbReference>
<dbReference type="Proteomes" id="UP000677228">
    <property type="component" value="Unassembled WGS sequence"/>
</dbReference>
<dbReference type="SMART" id="SM00839">
    <property type="entry name" value="ELFV_dehydrog"/>
    <property type="match status" value="2"/>
</dbReference>
<keyword evidence="4 8" id="KW-0560">Oxidoreductase</keyword>
<feature type="region of interest" description="Disordered" evidence="9">
    <location>
        <begin position="534"/>
        <end position="568"/>
    </location>
</feature>
<dbReference type="PROSITE" id="PS00074">
    <property type="entry name" value="GLFV_DEHYDROGENASE"/>
    <property type="match status" value="2"/>
</dbReference>
<dbReference type="CDD" id="cd01076">
    <property type="entry name" value="NAD_bind_1_Glu_DH"/>
    <property type="match status" value="2"/>
</dbReference>
<dbReference type="EC" id="1.4.1.3" evidence="3"/>
<evidence type="ECO:0000256" key="3">
    <source>
        <dbReference type="ARBA" id="ARBA00012889"/>
    </source>
</evidence>
<dbReference type="GO" id="GO:0006538">
    <property type="term" value="P:L-glutamate catabolic process"/>
    <property type="evidence" value="ECO:0007669"/>
    <property type="project" value="TreeGrafter"/>
</dbReference>
<dbReference type="InterPro" id="IPR033524">
    <property type="entry name" value="Glu/Leu/Phe/Val_DH_AS"/>
</dbReference>
<dbReference type="Proteomes" id="UP000682733">
    <property type="component" value="Unassembled WGS sequence"/>
</dbReference>
<evidence type="ECO:0000256" key="2">
    <source>
        <dbReference type="ARBA" id="ARBA00006382"/>
    </source>
</evidence>
<feature type="domain" description="Glutamate/phenylalanine/leucine/valine/L-tryptophan dehydrogenase C-terminal" evidence="11">
    <location>
        <begin position="264"/>
        <end position="499"/>
    </location>
</feature>
<keyword evidence="10" id="KW-0812">Transmembrane</keyword>
<dbReference type="EMBL" id="CAJNOK010005075">
    <property type="protein sequence ID" value="CAF0959572.1"/>
    <property type="molecule type" value="Genomic_DNA"/>
</dbReference>
<dbReference type="PRINTS" id="PR00082">
    <property type="entry name" value="GLFDHDRGNASE"/>
</dbReference>
<dbReference type="Pfam" id="PF02812">
    <property type="entry name" value="ELFV_dehydrog_N"/>
    <property type="match status" value="2"/>
</dbReference>
<comment type="similarity">
    <text evidence="2 8">Belongs to the Glu/Leu/Phe/Val dehydrogenases family.</text>
</comment>
<feature type="compositionally biased region" description="Basic residues" evidence="9">
    <location>
        <begin position="1225"/>
        <end position="1245"/>
    </location>
</feature>
<accession>A0A8S2DR31</accession>
<dbReference type="SUPFAM" id="SSF53223">
    <property type="entry name" value="Aminoacid dehydrogenase-like, N-terminal domain"/>
    <property type="match status" value="2"/>
</dbReference>
<dbReference type="EMBL" id="CAJOBA010005081">
    <property type="protein sequence ID" value="CAF3732412.1"/>
    <property type="molecule type" value="Genomic_DNA"/>
</dbReference>